<reference evidence="2" key="1">
    <citation type="submission" date="2019-05" db="EMBL/GenBank/DDBJ databases">
        <title>Genome sequence and methylation pattern of the halophilic Archaeon Natrinema versiforme BOL5-4.</title>
        <authorList>
            <person name="DasSarma P."/>
            <person name="Anton B.P."/>
            <person name="DasSarma S.L."/>
            <person name="Martinez F.L."/>
            <person name="Guzman D."/>
            <person name="Roberts R.J."/>
            <person name="DasSarma S."/>
        </authorList>
    </citation>
    <scope>NUCLEOTIDE SEQUENCE [LARGE SCALE GENOMIC DNA]</scope>
    <source>
        <strain evidence="2">BOL5-4</strain>
        <plasmid evidence="2">pnve500</plasmid>
    </source>
</reference>
<geneLocation type="plasmid" evidence="2">
    <name>pnve500</name>
</geneLocation>
<evidence type="ECO:0000313" key="1">
    <source>
        <dbReference type="EMBL" id="QCS44473.1"/>
    </source>
</evidence>
<accession>A0A4P8WPQ2</accession>
<proteinExistence type="predicted"/>
<dbReference type="EMBL" id="CP040331">
    <property type="protein sequence ID" value="QCS44473.1"/>
    <property type="molecule type" value="Genomic_DNA"/>
</dbReference>
<evidence type="ECO:0000313" key="2">
    <source>
        <dbReference type="Proteomes" id="UP000302218"/>
    </source>
</evidence>
<sequence>MHRSGADVATATSLWFIRTKLSIRTPVTARVTSITMTKVPSQLQTFDIAETDDIVRAYLQTECLDHPTRGPYIKSRVLYEGVEDEIDNRFSLELFGLFCESRPYLEKWSRGYNGSYRYRILRDHLR</sequence>
<dbReference type="KEGG" id="nvr:FEJ81_19255"/>
<protein>
    <submittedName>
        <fullName evidence="1">Uncharacterized protein</fullName>
    </submittedName>
</protein>
<organism evidence="1 2">
    <name type="scientific">Natrinema versiforme</name>
    <dbReference type="NCBI Taxonomy" id="88724"/>
    <lineage>
        <taxon>Archaea</taxon>
        <taxon>Methanobacteriati</taxon>
        <taxon>Methanobacteriota</taxon>
        <taxon>Stenosarchaea group</taxon>
        <taxon>Halobacteria</taxon>
        <taxon>Halobacteriales</taxon>
        <taxon>Natrialbaceae</taxon>
        <taxon>Natrinema</taxon>
    </lineage>
</organism>
<name>A0A4P8WPQ2_9EURY</name>
<dbReference type="AlphaFoldDB" id="A0A4P8WPQ2"/>
<keyword evidence="1" id="KW-0614">Plasmid</keyword>
<gene>
    <name evidence="1" type="ORF">FEJ81_19255</name>
</gene>
<dbReference type="Proteomes" id="UP000302218">
    <property type="component" value="Plasmid pNVE500"/>
</dbReference>